<dbReference type="PANTHER" id="PTHR42686">
    <property type="entry name" value="GH17980P-RELATED"/>
    <property type="match status" value="1"/>
</dbReference>
<dbReference type="GO" id="GO:0016491">
    <property type="term" value="F:oxidoreductase activity"/>
    <property type="evidence" value="ECO:0007669"/>
    <property type="project" value="InterPro"/>
</dbReference>
<evidence type="ECO:0000259" key="1">
    <source>
        <dbReference type="Pfam" id="PF00248"/>
    </source>
</evidence>
<proteinExistence type="predicted"/>
<dbReference type="GO" id="GO:0005829">
    <property type="term" value="C:cytosol"/>
    <property type="evidence" value="ECO:0007669"/>
    <property type="project" value="TreeGrafter"/>
</dbReference>
<organism evidence="2">
    <name type="scientific">marine metagenome</name>
    <dbReference type="NCBI Taxonomy" id="408172"/>
    <lineage>
        <taxon>unclassified sequences</taxon>
        <taxon>metagenomes</taxon>
        <taxon>ecological metagenomes</taxon>
    </lineage>
</organism>
<protein>
    <recommendedName>
        <fullName evidence="1">NADP-dependent oxidoreductase domain-containing protein</fullName>
    </recommendedName>
</protein>
<dbReference type="EMBL" id="UINC01133480">
    <property type="protein sequence ID" value="SVD16434.1"/>
    <property type="molecule type" value="Genomic_DNA"/>
</dbReference>
<dbReference type="Pfam" id="PF00248">
    <property type="entry name" value="Aldo_ket_red"/>
    <property type="match status" value="1"/>
</dbReference>
<dbReference type="AlphaFoldDB" id="A0A382T2Q4"/>
<dbReference type="PANTHER" id="PTHR42686:SF1">
    <property type="entry name" value="GH17980P-RELATED"/>
    <property type="match status" value="1"/>
</dbReference>
<gene>
    <name evidence="2" type="ORF">METZ01_LOCUS369288</name>
</gene>
<feature type="non-terminal residue" evidence="2">
    <location>
        <position position="1"/>
    </location>
</feature>
<name>A0A382T2Q4_9ZZZZ</name>
<dbReference type="SUPFAM" id="SSF51430">
    <property type="entry name" value="NAD(P)-linked oxidoreductase"/>
    <property type="match status" value="1"/>
</dbReference>
<dbReference type="InterPro" id="IPR020471">
    <property type="entry name" value="AKR"/>
</dbReference>
<evidence type="ECO:0000313" key="2">
    <source>
        <dbReference type="EMBL" id="SVD16434.1"/>
    </source>
</evidence>
<dbReference type="InterPro" id="IPR036812">
    <property type="entry name" value="NAD(P)_OxRdtase_dom_sf"/>
</dbReference>
<feature type="non-terminal residue" evidence="2">
    <location>
        <position position="283"/>
    </location>
</feature>
<dbReference type="Gene3D" id="3.20.20.100">
    <property type="entry name" value="NADP-dependent oxidoreductase domain"/>
    <property type="match status" value="1"/>
</dbReference>
<dbReference type="InterPro" id="IPR023210">
    <property type="entry name" value="NADP_OxRdtase_dom"/>
</dbReference>
<sequence>MIYRTLGRTGLKVSLVSYGSGGPSKLGQNTGLSSNDQDTLIHRCINEGINMFDTSEAYGDSESILAHGLKDVPRDDYVIATKCRYLDPSGAMRSAEDIAKSIENSLVRLNVYCVDVFQFHVFNSRHYFDVVDQQYPVLKRFQEQGKIRFIGFSEQFKVEHDHKGVVLALETHPELWDVIQLKYGILNQTAADKALRLAVEHNVGIVNMAAVRIKLVNPKLLREQVAEWKQQGLISQDAVPDDAPLDWLIHDGVDSVISAGYKFAADHPDISTVLTGTSSVHHL</sequence>
<accession>A0A382T2Q4</accession>
<feature type="domain" description="NADP-dependent oxidoreductase" evidence="1">
    <location>
        <begin position="26"/>
        <end position="283"/>
    </location>
</feature>
<reference evidence="2" key="1">
    <citation type="submission" date="2018-05" db="EMBL/GenBank/DDBJ databases">
        <authorList>
            <person name="Lanie J.A."/>
            <person name="Ng W.-L."/>
            <person name="Kazmierczak K.M."/>
            <person name="Andrzejewski T.M."/>
            <person name="Davidsen T.M."/>
            <person name="Wayne K.J."/>
            <person name="Tettelin H."/>
            <person name="Glass J.I."/>
            <person name="Rusch D."/>
            <person name="Podicherti R."/>
            <person name="Tsui H.-C.T."/>
            <person name="Winkler M.E."/>
        </authorList>
    </citation>
    <scope>NUCLEOTIDE SEQUENCE</scope>
</reference>